<keyword evidence="7" id="KW-1185">Reference proteome</keyword>
<dbReference type="AlphaFoldDB" id="A0AA47NS06"/>
<evidence type="ECO:0000313" key="7">
    <source>
        <dbReference type="Proteomes" id="UP001174136"/>
    </source>
</evidence>
<evidence type="ECO:0000256" key="2">
    <source>
        <dbReference type="ARBA" id="ARBA00022525"/>
    </source>
</evidence>
<dbReference type="EMBL" id="JAOPHQ010005720">
    <property type="protein sequence ID" value="KAK0134242.1"/>
    <property type="molecule type" value="Genomic_DNA"/>
</dbReference>
<protein>
    <recommendedName>
        <fullName evidence="8">Apolipoprotein M</fullName>
    </recommendedName>
</protein>
<evidence type="ECO:0000256" key="3">
    <source>
        <dbReference type="ARBA" id="ARBA00022729"/>
    </source>
</evidence>
<dbReference type="Gene3D" id="2.40.128.20">
    <property type="match status" value="1"/>
</dbReference>
<dbReference type="InterPro" id="IPR012674">
    <property type="entry name" value="Calycin"/>
</dbReference>
<evidence type="ECO:0000313" key="6">
    <source>
        <dbReference type="EMBL" id="KAK0134242.1"/>
    </source>
</evidence>
<evidence type="ECO:0000256" key="4">
    <source>
        <dbReference type="ARBA" id="ARBA00023180"/>
    </source>
</evidence>
<evidence type="ECO:0008006" key="8">
    <source>
        <dbReference type="Google" id="ProtNLM"/>
    </source>
</evidence>
<proteinExistence type="predicted"/>
<accession>A0AA47NS06</accession>
<reference evidence="6" key="1">
    <citation type="journal article" date="2023" name="Front. Mar. Sci.">
        <title>A new Merluccius polli reference genome to investigate the effects of global change in West African waters.</title>
        <authorList>
            <person name="Mateo J.L."/>
            <person name="Blanco-Fernandez C."/>
            <person name="Garcia-Vazquez E."/>
            <person name="Machado-Schiaffino G."/>
        </authorList>
    </citation>
    <scope>NUCLEOTIDE SEQUENCE</scope>
    <source>
        <strain evidence="6">C29</strain>
        <tissue evidence="6">Fin</tissue>
    </source>
</reference>
<dbReference type="Proteomes" id="UP001174136">
    <property type="component" value="Unassembled WGS sequence"/>
</dbReference>
<keyword evidence="2" id="KW-0964">Secreted</keyword>
<feature type="chain" id="PRO_5041434259" description="Apolipoprotein M" evidence="5">
    <location>
        <begin position="20"/>
        <end position="194"/>
    </location>
</feature>
<dbReference type="SUPFAM" id="SSF50814">
    <property type="entry name" value="Lipocalins"/>
    <property type="match status" value="1"/>
</dbReference>
<organism evidence="6 7">
    <name type="scientific">Merluccius polli</name>
    <name type="common">Benguela hake</name>
    <name type="synonym">Merluccius cadenati</name>
    <dbReference type="NCBI Taxonomy" id="89951"/>
    <lineage>
        <taxon>Eukaryota</taxon>
        <taxon>Metazoa</taxon>
        <taxon>Chordata</taxon>
        <taxon>Craniata</taxon>
        <taxon>Vertebrata</taxon>
        <taxon>Euteleostomi</taxon>
        <taxon>Actinopterygii</taxon>
        <taxon>Neopterygii</taxon>
        <taxon>Teleostei</taxon>
        <taxon>Neoteleostei</taxon>
        <taxon>Acanthomorphata</taxon>
        <taxon>Zeiogadaria</taxon>
        <taxon>Gadariae</taxon>
        <taxon>Gadiformes</taxon>
        <taxon>Gadoidei</taxon>
        <taxon>Merlucciidae</taxon>
        <taxon>Merluccius</taxon>
    </lineage>
</organism>
<sequence>MAPQLILAALALVCLGVASQPDCSDLVKPLTDYSSSLGKWIFYAGTSNTEESLAKLKTFTSSWIRSKRVSDGRPEVMEFADKVNGKCVYVDANITTVDDRIFIAFNYQNQTHVHNGQHLETCPDCLLWTDTTKTPGSVDTKNLYIFTRTGNLTLPHLELVKQQAACLNFTLGFHRGSADLCPEQKEESAEKEDE</sequence>
<feature type="signal peptide" evidence="5">
    <location>
        <begin position="1"/>
        <end position="19"/>
    </location>
</feature>
<keyword evidence="4" id="KW-0325">Glycoprotein</keyword>
<keyword evidence="3 5" id="KW-0732">Signal</keyword>
<evidence type="ECO:0000256" key="1">
    <source>
        <dbReference type="ARBA" id="ARBA00004613"/>
    </source>
</evidence>
<dbReference type="PANTHER" id="PTHR11967">
    <property type="entry name" value="ALPHA-1-ACID GLYCOPROTEIN"/>
    <property type="match status" value="1"/>
</dbReference>
<comment type="subcellular location">
    <subcellularLocation>
        <location evidence="1">Secreted</location>
    </subcellularLocation>
</comment>
<dbReference type="GO" id="GO:0005576">
    <property type="term" value="C:extracellular region"/>
    <property type="evidence" value="ECO:0007669"/>
    <property type="project" value="UniProtKB-SubCell"/>
</dbReference>
<comment type="caution">
    <text evidence="6">The sequence shown here is derived from an EMBL/GenBank/DDBJ whole genome shotgun (WGS) entry which is preliminary data.</text>
</comment>
<dbReference type="PANTHER" id="PTHR11967:SF2">
    <property type="entry name" value="ALPHA-1-ACID GLYCOPROTEIN 1"/>
    <property type="match status" value="1"/>
</dbReference>
<name>A0AA47NS06_MERPO</name>
<gene>
    <name evidence="6" type="ORF">N1851_030193</name>
</gene>
<evidence type="ECO:0000256" key="5">
    <source>
        <dbReference type="SAM" id="SignalP"/>
    </source>
</evidence>